<keyword evidence="1" id="KW-0812">Transmembrane</keyword>
<evidence type="ECO:0000313" key="4">
    <source>
        <dbReference type="Proteomes" id="UP000216438"/>
    </source>
</evidence>
<evidence type="ECO:0000259" key="2">
    <source>
        <dbReference type="Pfam" id="PF13612"/>
    </source>
</evidence>
<sequence>MCVKIWTKSFRLFFHTDSVFNFFLVMQSLFMLYLKIMKGTCTGLSIVDSIPIAVCKLFLSKLHRVFEASLNSEKLQQEGFLDLNDILIIHHLGEIPSIRFTRGNVDDRMTAPDLGKNITGQIYADN</sequence>
<dbReference type="InterPro" id="IPR025668">
    <property type="entry name" value="Tnp_DDE_dom"/>
</dbReference>
<reference evidence="4" key="1">
    <citation type="submission" date="2016-06" db="EMBL/GenBank/DDBJ databases">
        <authorList>
            <person name="Chen W."/>
            <person name="Hasegawa D.K."/>
        </authorList>
    </citation>
    <scope>NUCLEOTIDE SEQUENCE [LARGE SCALE GENOMIC DNA]</scope>
    <source>
        <strain evidence="4">MEAM1</strain>
    </source>
</reference>
<evidence type="ECO:0000313" key="3">
    <source>
        <dbReference type="EMBL" id="ASX25727.1"/>
    </source>
</evidence>
<organism evidence="3 4">
    <name type="scientific">Candidatus Hamiltonella defensa</name>
    <name type="common">Bemisia tabaci</name>
    <dbReference type="NCBI Taxonomy" id="672795"/>
    <lineage>
        <taxon>Bacteria</taxon>
        <taxon>Pseudomonadati</taxon>
        <taxon>Pseudomonadota</taxon>
        <taxon>Gammaproteobacteria</taxon>
        <taxon>Enterobacterales</taxon>
        <taxon>Enterobacteriaceae</taxon>
        <taxon>aphid secondary symbionts</taxon>
        <taxon>Candidatus Williamhamiltonella</taxon>
    </lineage>
</organism>
<dbReference type="Pfam" id="PF13612">
    <property type="entry name" value="DDE_Tnp_1_3"/>
    <property type="match status" value="1"/>
</dbReference>
<dbReference type="EMBL" id="CP016303">
    <property type="protein sequence ID" value="ASX25727.1"/>
    <property type="molecule type" value="Genomic_DNA"/>
</dbReference>
<dbReference type="Proteomes" id="UP000216438">
    <property type="component" value="Chromosome"/>
</dbReference>
<keyword evidence="1" id="KW-0472">Membrane</keyword>
<evidence type="ECO:0000256" key="1">
    <source>
        <dbReference type="SAM" id="Phobius"/>
    </source>
</evidence>
<keyword evidence="1" id="KW-1133">Transmembrane helix</keyword>
<dbReference type="RefSeq" id="WP_046493886.1">
    <property type="nucleotide sequence ID" value="NZ_CP016303.1"/>
</dbReference>
<protein>
    <recommendedName>
        <fullName evidence="2">Transposase DDE domain-containing protein</fullName>
    </recommendedName>
</protein>
<reference evidence="3 4" key="2">
    <citation type="submission" date="2017-09" db="EMBL/GenBank/DDBJ databases">
        <title>The genome of whitefly Bemisia tabaci, a global crop pest, provides novel insights into virus transmission, host adaptation and insecticide resistance.</title>
        <authorList>
            <person name="Kaur N."/>
            <person name="Kliot A."/>
            <person name="Pinheiro P.V."/>
            <person name="Luan J."/>
            <person name="Zheng Y."/>
            <person name="Liu W."/>
            <person name="Sun H."/>
            <person name="Yang X."/>
            <person name="Xu Y."/>
            <person name="Luo Y."/>
            <person name="Kruse A."/>
            <person name="Fisher T.W."/>
            <person name="Nelson D.R."/>
            <person name="Elimelech M."/>
            <person name="MacCoss M."/>
            <person name="Johnson R."/>
            <person name="Cohen E."/>
            <person name="Hunter W.B."/>
            <person name="Brown J.K."/>
            <person name="Jander G."/>
            <person name="Cilia M."/>
            <person name="Douglas A.E."/>
            <person name="Ghanim M."/>
            <person name="Simmons A.M."/>
            <person name="Wintermantel W.M."/>
            <person name="Ling K.-S."/>
            <person name="Fei Z."/>
        </authorList>
    </citation>
    <scope>NUCLEOTIDE SEQUENCE [LARGE SCALE GENOMIC DNA]</scope>
    <source>
        <strain evidence="3 4">MEAM1</strain>
    </source>
</reference>
<dbReference type="AlphaFoldDB" id="A0A249DXV5"/>
<feature type="domain" description="Transposase DDE" evidence="2">
    <location>
        <begin position="38"/>
        <end position="125"/>
    </location>
</feature>
<dbReference type="OrthoDB" id="5620529at2"/>
<feature type="transmembrane region" description="Helical" evidence="1">
    <location>
        <begin position="12"/>
        <end position="34"/>
    </location>
</feature>
<accession>A0A249DXV5</accession>
<proteinExistence type="predicted"/>
<name>A0A249DXV5_9ENTR</name>
<gene>
    <name evidence="3" type="ORF">BA171_00680</name>
</gene>